<dbReference type="EMBL" id="JBHIRY010000001">
    <property type="protein sequence ID" value="MFB5758911.1"/>
    <property type="molecule type" value="Genomic_DNA"/>
</dbReference>
<keyword evidence="2" id="KW-1185">Reference proteome</keyword>
<dbReference type="InterPro" id="IPR055869">
    <property type="entry name" value="DUF7446"/>
</dbReference>
<evidence type="ECO:0000313" key="1">
    <source>
        <dbReference type="EMBL" id="MFB5758911.1"/>
    </source>
</evidence>
<dbReference type="Pfam" id="PF24233">
    <property type="entry name" value="DUF7446"/>
    <property type="match status" value="1"/>
</dbReference>
<protein>
    <submittedName>
        <fullName evidence="1">Uncharacterized protein</fullName>
    </submittedName>
</protein>
<sequence length="85" mass="9513">MTGVKWNNYVVVTTLLGNQIVIGKVDKGGMSFSDKSENRTNQVITAVKQHMEREFAAMTQEDPEITNLIFTFNNGSKLTYTPPSE</sequence>
<proteinExistence type="predicted"/>
<accession>A0ABV5BUS8</accession>
<gene>
    <name evidence="1" type="ORF">ACE5LO_00750</name>
</gene>
<comment type="caution">
    <text evidence="1">The sequence shown here is derived from an EMBL/GenBank/DDBJ whole genome shotgun (WGS) entry which is preliminary data.</text>
</comment>
<dbReference type="Proteomes" id="UP001580430">
    <property type="component" value="Unassembled WGS sequence"/>
</dbReference>
<reference evidence="1 2" key="1">
    <citation type="submission" date="2024-09" db="EMBL/GenBank/DDBJ databases">
        <title>Paenibacillus zeirhizospherea sp. nov., isolated from surface of the maize (Zea mays) roots in a horticulture field, Hungary.</title>
        <authorList>
            <person name="Marton D."/>
            <person name="Farkas M."/>
            <person name="Bedics A."/>
            <person name="Toth E."/>
            <person name="Tancsics A."/>
            <person name="Boka K."/>
            <person name="Marati G."/>
            <person name="Kriszt B."/>
            <person name="Cserhati M."/>
        </authorList>
    </citation>
    <scope>NUCLEOTIDE SEQUENCE [LARGE SCALE GENOMIC DNA]</scope>
    <source>
        <strain evidence="1 2">JCM 18446</strain>
    </source>
</reference>
<evidence type="ECO:0000313" key="2">
    <source>
        <dbReference type="Proteomes" id="UP001580430"/>
    </source>
</evidence>
<organism evidence="1 2">
    <name type="scientific">Paenibacillus medicaginis</name>
    <dbReference type="NCBI Taxonomy" id="1470560"/>
    <lineage>
        <taxon>Bacteria</taxon>
        <taxon>Bacillati</taxon>
        <taxon>Bacillota</taxon>
        <taxon>Bacilli</taxon>
        <taxon>Bacillales</taxon>
        <taxon>Paenibacillaceae</taxon>
        <taxon>Paenibacillus</taxon>
    </lineage>
</organism>
<name>A0ABV5BUS8_9BACL</name>
<dbReference type="RefSeq" id="WP_375518164.1">
    <property type="nucleotide sequence ID" value="NZ_JBHIRY010000001.1"/>
</dbReference>